<dbReference type="GO" id="GO:0030313">
    <property type="term" value="C:cell envelope"/>
    <property type="evidence" value="ECO:0007669"/>
    <property type="project" value="UniProtKB-SubCell"/>
</dbReference>
<dbReference type="InterPro" id="IPR008929">
    <property type="entry name" value="Chondroitin_lyas"/>
</dbReference>
<dbReference type="Gene3D" id="1.50.10.100">
    <property type="entry name" value="Chondroitin AC/alginate lyase"/>
    <property type="match status" value="1"/>
</dbReference>
<reference evidence="4 5" key="1">
    <citation type="submission" date="2019-06" db="EMBL/GenBank/DDBJ databases">
        <title>Draft genome sequence of Miniimonas arenae KCTC 19750T isolated from sea sand.</title>
        <authorList>
            <person name="Park S.-J."/>
        </authorList>
    </citation>
    <scope>NUCLEOTIDE SEQUENCE [LARGE SCALE GENOMIC DNA]</scope>
    <source>
        <strain evidence="4 5">KCTC 19750</strain>
    </source>
</reference>
<dbReference type="Gene3D" id="2.70.98.70">
    <property type="match status" value="1"/>
</dbReference>
<comment type="caution">
    <text evidence="4">The sequence shown here is derived from an EMBL/GenBank/DDBJ whole genome shotgun (WGS) entry which is preliminary data.</text>
</comment>
<dbReference type="SUPFAM" id="SSF48230">
    <property type="entry name" value="Chondroitin AC/alginate lyase"/>
    <property type="match status" value="1"/>
</dbReference>
<dbReference type="Proteomes" id="UP000313849">
    <property type="component" value="Unassembled WGS sequence"/>
</dbReference>
<evidence type="ECO:0000259" key="3">
    <source>
        <dbReference type="Pfam" id="PF07940"/>
    </source>
</evidence>
<evidence type="ECO:0000256" key="2">
    <source>
        <dbReference type="SAM" id="MobiDB-lite"/>
    </source>
</evidence>
<sequence length="663" mass="69766">MAGTLTGPLASWADALEPGRLAALLDASATSGGPGGSSLLPVPPATDRTAWSGPDGPDRATAVALVAAARARRAEPWPAPRASDLARFWLDGDRVAYETPLFARTGRFAHAVVAAALEPDPTDRPAALAEVLDGVVLLCEQSTWSWPAHDDAHLRRGWVLPDRDAPYLDLGAGEVAAALAWTDALLGELLEEAYPGVRALVRREVRARVLDPFLAAFVSGPDGALDGRLVPDRPRWHWLGLDGPAHNWTAWICGNVLVAALALEDDGARRTRLVAEATAGLDRFLAVVPDDGAIDEGWSYWWEGAARALGALDVLRHASGGVLDAATLPVVRALVAFPHQLLLGPDFVASYADATPRVDVQPRPWHVLHRWGRLVDDDAAVALAAAHRGEGVVDLAVPGNGLGALLPALTDRAWRDAGGAGGAEQPHLAERVWLPSTQVLLARPATARGLTLVVKGGHNGEAHNHLDVGSVTVALDGVPAVVDPGRATYTAATFSDRRYTEWHVTSAWHPVPAPRGREQGVGAAYGARDVEVHDGGAGLSLDLAGAYPGSGVGAWRRSARLLGAGERVEVVDAWELAGDEPTRVAWVLAGEVELSASGAVVRPVAGERTLEVTWSADVEVTASLTPRALTDGYLRAAWGESVTRLDLVATAATGRLLTTFTAR</sequence>
<feature type="region of interest" description="Disordered" evidence="2">
    <location>
        <begin position="32"/>
        <end position="57"/>
    </location>
</feature>
<gene>
    <name evidence="4" type="ORF">FH969_11425</name>
</gene>
<evidence type="ECO:0000256" key="1">
    <source>
        <dbReference type="ARBA" id="ARBA00004196"/>
    </source>
</evidence>
<organism evidence="4 5">
    <name type="scientific">Miniimonas arenae</name>
    <dbReference type="NCBI Taxonomy" id="676201"/>
    <lineage>
        <taxon>Bacteria</taxon>
        <taxon>Bacillati</taxon>
        <taxon>Actinomycetota</taxon>
        <taxon>Actinomycetes</taxon>
        <taxon>Micrococcales</taxon>
        <taxon>Beutenbergiaceae</taxon>
        <taxon>Miniimonas</taxon>
    </lineage>
</organism>
<dbReference type="AlphaFoldDB" id="A0A5C5B8Z3"/>
<keyword evidence="5" id="KW-1185">Reference proteome</keyword>
<protein>
    <recommendedName>
        <fullName evidence="3">Heparinase II/III-like C-terminal domain-containing protein</fullName>
    </recommendedName>
</protein>
<evidence type="ECO:0000313" key="5">
    <source>
        <dbReference type="Proteomes" id="UP000313849"/>
    </source>
</evidence>
<comment type="subcellular location">
    <subcellularLocation>
        <location evidence="1">Cell envelope</location>
    </subcellularLocation>
</comment>
<name>A0A5C5B8Z3_9MICO</name>
<dbReference type="OrthoDB" id="9793856at2"/>
<dbReference type="EMBL" id="VENP01000046">
    <property type="protein sequence ID" value="TNU73433.1"/>
    <property type="molecule type" value="Genomic_DNA"/>
</dbReference>
<dbReference type="InterPro" id="IPR012480">
    <property type="entry name" value="Hepar_II_III_C"/>
</dbReference>
<evidence type="ECO:0000313" key="4">
    <source>
        <dbReference type="EMBL" id="TNU73433.1"/>
    </source>
</evidence>
<dbReference type="Pfam" id="PF07940">
    <property type="entry name" value="Hepar_II_III_C"/>
    <property type="match status" value="1"/>
</dbReference>
<dbReference type="GO" id="GO:0016829">
    <property type="term" value="F:lyase activity"/>
    <property type="evidence" value="ECO:0007669"/>
    <property type="project" value="InterPro"/>
</dbReference>
<proteinExistence type="predicted"/>
<feature type="domain" description="Heparinase II/III-like C-terminal" evidence="3">
    <location>
        <begin position="449"/>
        <end position="599"/>
    </location>
</feature>
<accession>A0A5C5B8Z3</accession>